<evidence type="ECO:0000256" key="6">
    <source>
        <dbReference type="ARBA" id="ARBA00023251"/>
    </source>
</evidence>
<evidence type="ECO:0000256" key="3">
    <source>
        <dbReference type="ARBA" id="ARBA00022692"/>
    </source>
</evidence>
<organism evidence="9 10">
    <name type="scientific">Streptomyces rubradiris</name>
    <name type="common">Streptomyces achromogenes subsp. rubradiris</name>
    <dbReference type="NCBI Taxonomy" id="285531"/>
    <lineage>
        <taxon>Bacteria</taxon>
        <taxon>Bacillati</taxon>
        <taxon>Actinomycetota</taxon>
        <taxon>Actinomycetes</taxon>
        <taxon>Kitasatosporales</taxon>
        <taxon>Streptomycetaceae</taxon>
        <taxon>Streptomyces</taxon>
    </lineage>
</organism>
<keyword evidence="6" id="KW-0046">Antibiotic resistance</keyword>
<feature type="region of interest" description="Disordered" evidence="7">
    <location>
        <begin position="37"/>
        <end position="65"/>
    </location>
</feature>
<feature type="compositionally biased region" description="Basic residues" evidence="7">
    <location>
        <begin position="46"/>
        <end position="57"/>
    </location>
</feature>
<dbReference type="Proteomes" id="UP000646738">
    <property type="component" value="Unassembled WGS sequence"/>
</dbReference>
<feature type="transmembrane region" description="Helical" evidence="8">
    <location>
        <begin position="126"/>
        <end position="151"/>
    </location>
</feature>
<keyword evidence="3 8" id="KW-0812">Transmembrane</keyword>
<dbReference type="SUPFAM" id="SSF103473">
    <property type="entry name" value="MFS general substrate transporter"/>
    <property type="match status" value="1"/>
</dbReference>
<keyword evidence="10" id="KW-1185">Reference proteome</keyword>
<dbReference type="PANTHER" id="PTHR42718:SF9">
    <property type="entry name" value="MAJOR FACILITATOR SUPERFAMILY MULTIDRUG TRANSPORTER MFSC"/>
    <property type="match status" value="1"/>
</dbReference>
<feature type="transmembrane region" description="Helical" evidence="8">
    <location>
        <begin position="89"/>
        <end position="105"/>
    </location>
</feature>
<keyword evidence="4 8" id="KW-1133">Transmembrane helix</keyword>
<evidence type="ECO:0000256" key="7">
    <source>
        <dbReference type="SAM" id="MobiDB-lite"/>
    </source>
</evidence>
<comment type="caution">
    <text evidence="9">The sequence shown here is derived from an EMBL/GenBank/DDBJ whole genome shotgun (WGS) entry which is preliminary data.</text>
</comment>
<keyword evidence="5 8" id="KW-0472">Membrane</keyword>
<evidence type="ECO:0000313" key="9">
    <source>
        <dbReference type="EMBL" id="GHI54197.1"/>
    </source>
</evidence>
<evidence type="ECO:0000256" key="1">
    <source>
        <dbReference type="ARBA" id="ARBA00004141"/>
    </source>
</evidence>
<gene>
    <name evidence="9" type="ORF">Srubr_40430</name>
</gene>
<evidence type="ECO:0000313" key="10">
    <source>
        <dbReference type="Proteomes" id="UP000646738"/>
    </source>
</evidence>
<reference evidence="10" key="1">
    <citation type="submission" date="2023-07" db="EMBL/GenBank/DDBJ databases">
        <title>Whole genome shotgun sequence of Streptomyces achromogenes subsp. rubradiris NBRC 14000.</title>
        <authorList>
            <person name="Komaki H."/>
            <person name="Tamura T."/>
        </authorList>
    </citation>
    <scope>NUCLEOTIDE SEQUENCE [LARGE SCALE GENOMIC DNA]</scope>
    <source>
        <strain evidence="10">NBRC 14000</strain>
    </source>
</reference>
<accession>A0ABQ3REG2</accession>
<evidence type="ECO:0000256" key="4">
    <source>
        <dbReference type="ARBA" id="ARBA00022989"/>
    </source>
</evidence>
<dbReference type="EMBL" id="BNEA01000015">
    <property type="protein sequence ID" value="GHI54197.1"/>
    <property type="molecule type" value="Genomic_DNA"/>
</dbReference>
<feature type="region of interest" description="Disordered" evidence="7">
    <location>
        <begin position="209"/>
        <end position="228"/>
    </location>
</feature>
<comment type="subcellular location">
    <subcellularLocation>
        <location evidence="1">Membrane</location>
        <topology evidence="1">Multi-pass membrane protein</topology>
    </subcellularLocation>
</comment>
<proteinExistence type="predicted"/>
<name>A0ABQ3REG2_STRRR</name>
<sequence length="228" mass="23556">MADVGQLGAAVAPEGDQYAAVAFGEQAEQCLLRRVLSHTPVNPPRRPTHSRSPSARRHTPERTPLDLPGAALLAVTPACLVYAVTARPVSGAGLAAAALTAVVLVRHERRAANPLLPPELIGARSAGAALGVLVAVSASMSGTLFVATYVLQRRLGMDAFHSTLSSLPPAVLMVLSAALCPASLRRWGARRMTAVAAAPSRWGCCCRGPPPRPGSVSPSRCSAPVSAR</sequence>
<feature type="transmembrane region" description="Helical" evidence="8">
    <location>
        <begin position="163"/>
        <end position="184"/>
    </location>
</feature>
<keyword evidence="2" id="KW-0813">Transport</keyword>
<evidence type="ECO:0000256" key="2">
    <source>
        <dbReference type="ARBA" id="ARBA00022448"/>
    </source>
</evidence>
<protein>
    <submittedName>
        <fullName evidence="9">Uncharacterized protein</fullName>
    </submittedName>
</protein>
<evidence type="ECO:0000256" key="8">
    <source>
        <dbReference type="SAM" id="Phobius"/>
    </source>
</evidence>
<evidence type="ECO:0000256" key="5">
    <source>
        <dbReference type="ARBA" id="ARBA00023136"/>
    </source>
</evidence>
<dbReference type="InterPro" id="IPR036259">
    <property type="entry name" value="MFS_trans_sf"/>
</dbReference>
<dbReference type="PANTHER" id="PTHR42718">
    <property type="entry name" value="MAJOR FACILITATOR SUPERFAMILY MULTIDRUG TRANSPORTER MFSC"/>
    <property type="match status" value="1"/>
</dbReference>